<dbReference type="Proteomes" id="UP001515641">
    <property type="component" value="Unassembled WGS sequence"/>
</dbReference>
<comment type="caution">
    <text evidence="2">The sequence shown here is derived from an EMBL/GenBank/DDBJ whole genome shotgun (WGS) entry which is preliminary data.</text>
</comment>
<name>A0ABX0L6F5_9NEIS</name>
<evidence type="ECO:0008006" key="4">
    <source>
        <dbReference type="Google" id="ProtNLM"/>
    </source>
</evidence>
<keyword evidence="3" id="KW-1185">Reference proteome</keyword>
<feature type="transmembrane region" description="Helical" evidence="1">
    <location>
        <begin position="42"/>
        <end position="63"/>
    </location>
</feature>
<protein>
    <recommendedName>
        <fullName evidence="4">Chromate transporter</fullName>
    </recommendedName>
</protein>
<gene>
    <name evidence="2" type="ORF">HA052_05345</name>
</gene>
<accession>A0ABX0L6F5</accession>
<sequence length="68" mass="7169">MSAHAGLDVLRRKPACWHTYEAEDPIPNQIVVVAQLIGAPGIFASAFRAAVMGGLVVFSVTLCGGKLF</sequence>
<keyword evidence="1" id="KW-0472">Membrane</keyword>
<evidence type="ECO:0000313" key="3">
    <source>
        <dbReference type="Proteomes" id="UP001515641"/>
    </source>
</evidence>
<evidence type="ECO:0000313" key="2">
    <source>
        <dbReference type="EMBL" id="NHR04618.1"/>
    </source>
</evidence>
<reference evidence="2 3" key="1">
    <citation type="submission" date="2020-03" db="EMBL/GenBank/DDBJ databases">
        <title>Draft genome sequence of environmentally isolated cultures.</title>
        <authorList>
            <person name="Wilson H.S."/>
            <person name="De Leon M.E."/>
        </authorList>
    </citation>
    <scope>NUCLEOTIDE SEQUENCE [LARGE SCALE GENOMIC DNA]</scope>
    <source>
        <strain evidence="2 3">HSC-31F16</strain>
    </source>
</reference>
<keyword evidence="1" id="KW-0812">Transmembrane</keyword>
<evidence type="ECO:0000256" key="1">
    <source>
        <dbReference type="SAM" id="Phobius"/>
    </source>
</evidence>
<keyword evidence="1" id="KW-1133">Transmembrane helix</keyword>
<proteinExistence type="predicted"/>
<dbReference type="EMBL" id="JAAOMA010000005">
    <property type="protein sequence ID" value="NHR04618.1"/>
    <property type="molecule type" value="Genomic_DNA"/>
</dbReference>
<organism evidence="2 3">
    <name type="scientific">Chromobacterium fluminis</name>
    <dbReference type="NCBI Taxonomy" id="3044269"/>
    <lineage>
        <taxon>Bacteria</taxon>
        <taxon>Pseudomonadati</taxon>
        <taxon>Pseudomonadota</taxon>
        <taxon>Betaproteobacteria</taxon>
        <taxon>Neisseriales</taxon>
        <taxon>Chromobacteriaceae</taxon>
        <taxon>Chromobacterium</taxon>
    </lineage>
</organism>
<dbReference type="RefSeq" id="WP_166451120.1">
    <property type="nucleotide sequence ID" value="NZ_JAAOMA010000005.1"/>
</dbReference>